<keyword evidence="7" id="KW-1005">Bacterial flagellum biogenesis</keyword>
<proteinExistence type="inferred from homology"/>
<keyword evidence="5 7" id="KW-1133">Transmembrane helix</keyword>
<feature type="transmembrane region" description="Helical" evidence="7">
    <location>
        <begin position="213"/>
        <end position="234"/>
    </location>
</feature>
<dbReference type="InterPro" id="IPR006301">
    <property type="entry name" value="FlhA"/>
</dbReference>
<dbReference type="Pfam" id="PF00771">
    <property type="entry name" value="FHIPEP"/>
    <property type="match status" value="1"/>
</dbReference>
<keyword evidence="7" id="KW-1006">Bacterial flagellum protein export</keyword>
<keyword evidence="7" id="KW-0653">Protein transport</keyword>
<keyword evidence="9" id="KW-0282">Flagellum</keyword>
<dbReference type="InterPro" id="IPR042193">
    <property type="entry name" value="FHIPEP_3"/>
</dbReference>
<organism evidence="9 10">
    <name type="scientific">Algisphaera agarilytica</name>
    <dbReference type="NCBI Taxonomy" id="1385975"/>
    <lineage>
        <taxon>Bacteria</taxon>
        <taxon>Pseudomonadati</taxon>
        <taxon>Planctomycetota</taxon>
        <taxon>Phycisphaerae</taxon>
        <taxon>Phycisphaerales</taxon>
        <taxon>Phycisphaeraceae</taxon>
        <taxon>Algisphaera</taxon>
    </lineage>
</organism>
<evidence type="ECO:0000313" key="10">
    <source>
        <dbReference type="Proteomes" id="UP000541810"/>
    </source>
</evidence>
<feature type="transmembrane region" description="Helical" evidence="7">
    <location>
        <begin position="127"/>
        <end position="145"/>
    </location>
</feature>
<evidence type="ECO:0000256" key="4">
    <source>
        <dbReference type="ARBA" id="ARBA00022692"/>
    </source>
</evidence>
<feature type="region of interest" description="Disordered" evidence="8">
    <location>
        <begin position="717"/>
        <end position="747"/>
    </location>
</feature>
<dbReference type="Gene3D" id="1.10.8.540">
    <property type="entry name" value="FHIPEP family, domain 3"/>
    <property type="match status" value="1"/>
</dbReference>
<dbReference type="InterPro" id="IPR025505">
    <property type="entry name" value="FHIPEP_CS"/>
</dbReference>
<dbReference type="Gene3D" id="3.40.30.60">
    <property type="entry name" value="FHIPEP family, domain 1"/>
    <property type="match status" value="1"/>
</dbReference>
<keyword evidence="6 7" id="KW-0472">Membrane</keyword>
<dbReference type="PRINTS" id="PR00949">
    <property type="entry name" value="TYPE3IMAPROT"/>
</dbReference>
<feature type="transmembrane region" description="Helical" evidence="7">
    <location>
        <begin position="289"/>
        <end position="308"/>
    </location>
</feature>
<feature type="transmembrane region" description="Helical" evidence="7">
    <location>
        <begin position="46"/>
        <end position="65"/>
    </location>
</feature>
<feature type="region of interest" description="Disordered" evidence="8">
    <location>
        <begin position="340"/>
        <end position="361"/>
    </location>
</feature>
<gene>
    <name evidence="7" type="primary">flhA</name>
    <name evidence="9" type="ORF">HNQ40_002562</name>
</gene>
<keyword evidence="9" id="KW-0969">Cilium</keyword>
<evidence type="ECO:0000256" key="7">
    <source>
        <dbReference type="RuleBase" id="RU364093"/>
    </source>
</evidence>
<evidence type="ECO:0000256" key="3">
    <source>
        <dbReference type="ARBA" id="ARBA00022475"/>
    </source>
</evidence>
<feature type="compositionally biased region" description="Basic and acidic residues" evidence="8">
    <location>
        <begin position="343"/>
        <end position="355"/>
    </location>
</feature>
<comment type="function">
    <text evidence="7">Required for formation of the rod structure of the flagellar apparatus. Together with FliI and FliH, may constitute the export apparatus of flagellin.</text>
</comment>
<accession>A0A7X0LLL3</accession>
<dbReference type="Proteomes" id="UP000541810">
    <property type="component" value="Unassembled WGS sequence"/>
</dbReference>
<dbReference type="PROSITE" id="PS00994">
    <property type="entry name" value="FHIPEP"/>
    <property type="match status" value="1"/>
</dbReference>
<keyword evidence="9" id="KW-0966">Cell projection</keyword>
<dbReference type="PANTHER" id="PTHR30161:SF1">
    <property type="entry name" value="FLAGELLAR BIOSYNTHESIS PROTEIN FLHA-RELATED"/>
    <property type="match status" value="1"/>
</dbReference>
<name>A0A7X0LLL3_9BACT</name>
<evidence type="ECO:0000256" key="8">
    <source>
        <dbReference type="SAM" id="MobiDB-lite"/>
    </source>
</evidence>
<evidence type="ECO:0000256" key="6">
    <source>
        <dbReference type="ARBA" id="ARBA00023136"/>
    </source>
</evidence>
<dbReference type="PANTHER" id="PTHR30161">
    <property type="entry name" value="FLAGELLAR EXPORT PROTEIN, MEMBRANE FLHA SUBUNIT-RELATED"/>
    <property type="match status" value="1"/>
</dbReference>
<keyword evidence="3 7" id="KW-1003">Cell membrane</keyword>
<protein>
    <recommendedName>
        <fullName evidence="7">Flagellar biosynthesis protein FlhA</fullName>
    </recommendedName>
</protein>
<evidence type="ECO:0000256" key="2">
    <source>
        <dbReference type="ARBA" id="ARBA00008835"/>
    </source>
</evidence>
<dbReference type="NCBIfam" id="TIGR01398">
    <property type="entry name" value="FlhA"/>
    <property type="match status" value="1"/>
</dbReference>
<dbReference type="InterPro" id="IPR042196">
    <property type="entry name" value="FHIPEP_4"/>
</dbReference>
<dbReference type="AlphaFoldDB" id="A0A7X0LLL3"/>
<dbReference type="InterPro" id="IPR042194">
    <property type="entry name" value="FHIPEP_1"/>
</dbReference>
<keyword evidence="7" id="KW-0813">Transport</keyword>
<comment type="caution">
    <text evidence="9">The sequence shown here is derived from an EMBL/GenBank/DDBJ whole genome shotgun (WGS) entry which is preliminary data.</text>
</comment>
<feature type="transmembrane region" description="Helical" evidence="7">
    <location>
        <begin position="77"/>
        <end position="97"/>
    </location>
</feature>
<dbReference type="InterPro" id="IPR001712">
    <property type="entry name" value="T3SS_FHIPEP"/>
</dbReference>
<keyword evidence="10" id="KW-1185">Reference proteome</keyword>
<dbReference type="GO" id="GO:0009306">
    <property type="term" value="P:protein secretion"/>
    <property type="evidence" value="ECO:0007669"/>
    <property type="project" value="InterPro"/>
</dbReference>
<evidence type="ECO:0000313" key="9">
    <source>
        <dbReference type="EMBL" id="MBB6430756.1"/>
    </source>
</evidence>
<sequence>MAQVTSSPLPAWLNRLDRYRPLLVPGAVIGLIAVIVVPLPPFLMDMLIATNIALAALILMTTIFVKSPLEFSVFPALLLGTTLFRLVLNIATTRLILAADVNSPSEATAVAGKVIEAFSEFVSGSSIVVGAILFIILIIVQFVVITKGATRISEVAARFTLDAMPGKQMAIDADLNAGIIDEGTARQRREDIGREADFYGAMDGAAKFVRGDAIAGIIITIVNIIGGFAVGIAMKGWSAGESMDVFTKLTIGDGLVSQLPAFVVSIGAALIVTRSGSRRDFGEELSEQLASRGAALGITAAFLAAMAFTGLPTVPMMALALVCGVMAFFASRNRSAQAAAEADEQKKQDAAKDEPPPIEQALGVDTLELEVGYGLVRMVDTKQGGDLLDRITMIRRQLAAEQGFVMPPVRIRDNMQHQPNDYHFKIRGNSVAQGQVYPGQFLAMDGGLASPDNGELKGVRVKEPAFGLNAVWIDAGQKQRAESLNYTVVDATSVLATHLTEVVKNFADELLDFEETNNLITQLKEKAPKLTEAVLEGDPPLVKPSDLQKVLQNLLGERVPVRDLATIVETLGEWAPRTKDLDVLTEYVRNALRRTVCSQYTVQEADTNDPGMQGPGITKLYCVSLDPALEDQILGYIDRSAEGTSMSMPPVVANRITAAIIEEVQRLIGAGHNPVVLASPQVRAQVRSLIEPHLPTCAVLGYNEISKGVEVESLGLIQSSAETPNPSEPPLTAPGPVDAPSLQGASR</sequence>
<dbReference type="Gene3D" id="3.40.50.12790">
    <property type="entry name" value="FHIPEP family, domain 4"/>
    <property type="match status" value="1"/>
</dbReference>
<dbReference type="EMBL" id="JACHGY010000001">
    <property type="protein sequence ID" value="MBB6430756.1"/>
    <property type="molecule type" value="Genomic_DNA"/>
</dbReference>
<dbReference type="GO" id="GO:0044780">
    <property type="term" value="P:bacterial-type flagellum assembly"/>
    <property type="evidence" value="ECO:0007669"/>
    <property type="project" value="InterPro"/>
</dbReference>
<feature type="transmembrane region" description="Helical" evidence="7">
    <location>
        <begin position="21"/>
        <end position="40"/>
    </location>
</feature>
<keyword evidence="4 7" id="KW-0812">Transmembrane</keyword>
<comment type="similarity">
    <text evidence="2 7">Belongs to the FHIPEP (flagella/HR/invasion proteins export pore) family.</text>
</comment>
<dbReference type="GO" id="GO:0005886">
    <property type="term" value="C:plasma membrane"/>
    <property type="evidence" value="ECO:0007669"/>
    <property type="project" value="UniProtKB-SubCell"/>
</dbReference>
<evidence type="ECO:0000256" key="1">
    <source>
        <dbReference type="ARBA" id="ARBA00004651"/>
    </source>
</evidence>
<comment type="subcellular location">
    <subcellularLocation>
        <location evidence="1 7">Cell membrane</location>
        <topology evidence="1 7">Multi-pass membrane protein</topology>
    </subcellularLocation>
</comment>
<feature type="transmembrane region" description="Helical" evidence="7">
    <location>
        <begin position="254"/>
        <end position="277"/>
    </location>
</feature>
<reference evidence="9 10" key="1">
    <citation type="submission" date="2020-08" db="EMBL/GenBank/DDBJ databases">
        <title>Genomic Encyclopedia of Type Strains, Phase IV (KMG-IV): sequencing the most valuable type-strain genomes for metagenomic binning, comparative biology and taxonomic classification.</title>
        <authorList>
            <person name="Goeker M."/>
        </authorList>
    </citation>
    <scope>NUCLEOTIDE SEQUENCE [LARGE SCALE GENOMIC DNA]</scope>
    <source>
        <strain evidence="9 10">DSM 103725</strain>
    </source>
</reference>
<dbReference type="RefSeq" id="WP_184678252.1">
    <property type="nucleotide sequence ID" value="NZ_JACHGY010000001.1"/>
</dbReference>
<dbReference type="PIRSF" id="PIRSF005419">
    <property type="entry name" value="FlhA"/>
    <property type="match status" value="1"/>
</dbReference>
<evidence type="ECO:0000256" key="5">
    <source>
        <dbReference type="ARBA" id="ARBA00022989"/>
    </source>
</evidence>